<evidence type="ECO:0000313" key="1">
    <source>
        <dbReference type="EMBL" id="KAJ1205510.1"/>
    </source>
</evidence>
<dbReference type="EMBL" id="JANPWB010000002">
    <property type="protein sequence ID" value="KAJ1205510.1"/>
    <property type="molecule type" value="Genomic_DNA"/>
</dbReference>
<reference evidence="1" key="1">
    <citation type="journal article" date="2022" name="bioRxiv">
        <title>Sequencing and chromosome-scale assembly of the giantPleurodeles waltlgenome.</title>
        <authorList>
            <person name="Brown T."/>
            <person name="Elewa A."/>
            <person name="Iarovenko S."/>
            <person name="Subramanian E."/>
            <person name="Araus A.J."/>
            <person name="Petzold A."/>
            <person name="Susuki M."/>
            <person name="Suzuki K.-i.T."/>
            <person name="Hayashi T."/>
            <person name="Toyoda A."/>
            <person name="Oliveira C."/>
            <person name="Osipova E."/>
            <person name="Leigh N.D."/>
            <person name="Simon A."/>
            <person name="Yun M.H."/>
        </authorList>
    </citation>
    <scope>NUCLEOTIDE SEQUENCE</scope>
    <source>
        <strain evidence="1">20211129_DDA</strain>
        <tissue evidence="1">Liver</tissue>
    </source>
</reference>
<proteinExistence type="predicted"/>
<name>A0AAV7VY10_PLEWA</name>
<gene>
    <name evidence="1" type="ORF">NDU88_000944</name>
</gene>
<keyword evidence="2" id="KW-1185">Reference proteome</keyword>
<comment type="caution">
    <text evidence="1">The sequence shown here is derived from an EMBL/GenBank/DDBJ whole genome shotgun (WGS) entry which is preliminary data.</text>
</comment>
<protein>
    <submittedName>
        <fullName evidence="1">Uncharacterized protein</fullName>
    </submittedName>
</protein>
<organism evidence="1 2">
    <name type="scientific">Pleurodeles waltl</name>
    <name type="common">Iberian ribbed newt</name>
    <dbReference type="NCBI Taxonomy" id="8319"/>
    <lineage>
        <taxon>Eukaryota</taxon>
        <taxon>Metazoa</taxon>
        <taxon>Chordata</taxon>
        <taxon>Craniata</taxon>
        <taxon>Vertebrata</taxon>
        <taxon>Euteleostomi</taxon>
        <taxon>Amphibia</taxon>
        <taxon>Batrachia</taxon>
        <taxon>Caudata</taxon>
        <taxon>Salamandroidea</taxon>
        <taxon>Salamandridae</taxon>
        <taxon>Pleurodelinae</taxon>
        <taxon>Pleurodeles</taxon>
    </lineage>
</organism>
<dbReference type="AlphaFoldDB" id="A0AAV7VY10"/>
<sequence length="69" mass="7452">MREELCTWGRRLLPAEAESRGSCREVGLEPAACWLVALVPPGGGVEDSAVAQWVRTIGRWIGGPEVAFT</sequence>
<dbReference type="Proteomes" id="UP001066276">
    <property type="component" value="Chromosome 1_2"/>
</dbReference>
<evidence type="ECO:0000313" key="2">
    <source>
        <dbReference type="Proteomes" id="UP001066276"/>
    </source>
</evidence>
<accession>A0AAV7VY10</accession>